<proteinExistence type="predicted"/>
<name>A0AAN6TB28_9PEZI</name>
<evidence type="ECO:0000313" key="1">
    <source>
        <dbReference type="EMBL" id="KAK4111089.1"/>
    </source>
</evidence>
<evidence type="ECO:0000313" key="2">
    <source>
        <dbReference type="Proteomes" id="UP001302812"/>
    </source>
</evidence>
<protein>
    <submittedName>
        <fullName evidence="1">Uncharacterized protein</fullName>
    </submittedName>
</protein>
<dbReference type="Proteomes" id="UP001302812">
    <property type="component" value="Unassembled WGS sequence"/>
</dbReference>
<gene>
    <name evidence="1" type="ORF">N656DRAFT_168937</name>
</gene>
<comment type="caution">
    <text evidence="1">The sequence shown here is derived from an EMBL/GenBank/DDBJ whole genome shotgun (WGS) entry which is preliminary data.</text>
</comment>
<dbReference type="RefSeq" id="XP_064668659.1">
    <property type="nucleotide sequence ID" value="XM_064808736.1"/>
</dbReference>
<reference evidence="1" key="1">
    <citation type="journal article" date="2023" name="Mol. Phylogenet. Evol.">
        <title>Genome-scale phylogeny and comparative genomics of the fungal order Sordariales.</title>
        <authorList>
            <person name="Hensen N."/>
            <person name="Bonometti L."/>
            <person name="Westerberg I."/>
            <person name="Brannstrom I.O."/>
            <person name="Guillou S."/>
            <person name="Cros-Aarteil S."/>
            <person name="Calhoun S."/>
            <person name="Haridas S."/>
            <person name="Kuo A."/>
            <person name="Mondo S."/>
            <person name="Pangilinan J."/>
            <person name="Riley R."/>
            <person name="LaButti K."/>
            <person name="Andreopoulos B."/>
            <person name="Lipzen A."/>
            <person name="Chen C."/>
            <person name="Yan M."/>
            <person name="Daum C."/>
            <person name="Ng V."/>
            <person name="Clum A."/>
            <person name="Steindorff A."/>
            <person name="Ohm R.A."/>
            <person name="Martin F."/>
            <person name="Silar P."/>
            <person name="Natvig D.O."/>
            <person name="Lalanne C."/>
            <person name="Gautier V."/>
            <person name="Ament-Velasquez S.L."/>
            <person name="Kruys A."/>
            <person name="Hutchinson M.I."/>
            <person name="Powell A.J."/>
            <person name="Barry K."/>
            <person name="Miller A.N."/>
            <person name="Grigoriev I.V."/>
            <person name="Debuchy R."/>
            <person name="Gladieux P."/>
            <person name="Hiltunen Thoren M."/>
            <person name="Johannesson H."/>
        </authorList>
    </citation>
    <scope>NUCLEOTIDE SEQUENCE</scope>
    <source>
        <strain evidence="1">CBS 508.74</strain>
    </source>
</reference>
<accession>A0AAN6TB28</accession>
<dbReference type="GeneID" id="89932859"/>
<dbReference type="AlphaFoldDB" id="A0AAN6TB28"/>
<keyword evidence="2" id="KW-1185">Reference proteome</keyword>
<dbReference type="EMBL" id="MU853347">
    <property type="protein sequence ID" value="KAK4111089.1"/>
    <property type="molecule type" value="Genomic_DNA"/>
</dbReference>
<organism evidence="1 2">
    <name type="scientific">Canariomyces notabilis</name>
    <dbReference type="NCBI Taxonomy" id="2074819"/>
    <lineage>
        <taxon>Eukaryota</taxon>
        <taxon>Fungi</taxon>
        <taxon>Dikarya</taxon>
        <taxon>Ascomycota</taxon>
        <taxon>Pezizomycotina</taxon>
        <taxon>Sordariomycetes</taxon>
        <taxon>Sordariomycetidae</taxon>
        <taxon>Sordariales</taxon>
        <taxon>Chaetomiaceae</taxon>
        <taxon>Canariomyces</taxon>
    </lineage>
</organism>
<sequence>MRSAPRPVWLRGRRPVRNGSLFDQLFAGLKAYGVKKIMKLVAIDSLLRGVDDHRVAQWASDFEVEQLDWRKLDLDLDRFSSSLSLRTICLYSRRNWGALYYWTSDEGVLKFNKVCLIHTYPTEATSSIRLRHLTSSKLEMVRFTIYAESGKPEFE</sequence>
<reference evidence="1" key="2">
    <citation type="submission" date="2023-05" db="EMBL/GenBank/DDBJ databases">
        <authorList>
            <consortium name="Lawrence Berkeley National Laboratory"/>
            <person name="Steindorff A."/>
            <person name="Hensen N."/>
            <person name="Bonometti L."/>
            <person name="Westerberg I."/>
            <person name="Brannstrom I.O."/>
            <person name="Guillou S."/>
            <person name="Cros-Aarteil S."/>
            <person name="Calhoun S."/>
            <person name="Haridas S."/>
            <person name="Kuo A."/>
            <person name="Mondo S."/>
            <person name="Pangilinan J."/>
            <person name="Riley R."/>
            <person name="Labutti K."/>
            <person name="Andreopoulos B."/>
            <person name="Lipzen A."/>
            <person name="Chen C."/>
            <person name="Yanf M."/>
            <person name="Daum C."/>
            <person name="Ng V."/>
            <person name="Clum A."/>
            <person name="Ohm R."/>
            <person name="Martin F."/>
            <person name="Silar P."/>
            <person name="Natvig D."/>
            <person name="Lalanne C."/>
            <person name="Gautier V."/>
            <person name="Ament-Velasquez S.L."/>
            <person name="Kruys A."/>
            <person name="Hutchinson M.I."/>
            <person name="Powell A.J."/>
            <person name="Barry K."/>
            <person name="Miller A.N."/>
            <person name="Grigoriev I.V."/>
            <person name="Debuchy R."/>
            <person name="Gladieux P."/>
            <person name="Thoren M.H."/>
            <person name="Johannesson H."/>
        </authorList>
    </citation>
    <scope>NUCLEOTIDE SEQUENCE</scope>
    <source>
        <strain evidence="1">CBS 508.74</strain>
    </source>
</reference>